<keyword evidence="1" id="KW-0547">Nucleotide-binding</keyword>
<organism evidence="4 5">
    <name type="scientific">Arthrobacter deserti</name>
    <dbReference type="NCBI Taxonomy" id="1742687"/>
    <lineage>
        <taxon>Bacteria</taxon>
        <taxon>Bacillati</taxon>
        <taxon>Actinomycetota</taxon>
        <taxon>Actinomycetes</taxon>
        <taxon>Micrococcales</taxon>
        <taxon>Micrococcaceae</taxon>
        <taxon>Arthrobacter</taxon>
    </lineage>
</organism>
<feature type="domain" description="OCT" evidence="3">
    <location>
        <begin position="1"/>
        <end position="47"/>
    </location>
</feature>
<proteinExistence type="predicted"/>
<keyword evidence="5" id="KW-1185">Reference proteome</keyword>
<dbReference type="InterPro" id="IPR015349">
    <property type="entry name" value="OCT_dom"/>
</dbReference>
<dbReference type="NCBIfam" id="TIGR03595">
    <property type="entry name" value="Obg_CgtA_exten"/>
    <property type="match status" value="1"/>
</dbReference>
<accession>A0ABX1JKK7</accession>
<keyword evidence="1" id="KW-0342">GTP-binding</keyword>
<dbReference type="InterPro" id="IPR036346">
    <property type="entry name" value="GTP-bd_prot_GTP1/OBG_C_sf"/>
</dbReference>
<gene>
    <name evidence="4" type="primary">cgtA</name>
    <name evidence="4" type="ORF">HER39_03715</name>
</gene>
<evidence type="ECO:0000313" key="4">
    <source>
        <dbReference type="EMBL" id="NKX49696.1"/>
    </source>
</evidence>
<evidence type="ECO:0000256" key="1">
    <source>
        <dbReference type="ARBA" id="ARBA00023134"/>
    </source>
</evidence>
<feature type="compositionally biased region" description="Basic and acidic residues" evidence="2">
    <location>
        <begin position="73"/>
        <end position="101"/>
    </location>
</feature>
<name>A0ABX1JKK7_9MICC</name>
<dbReference type="PROSITE" id="PS51881">
    <property type="entry name" value="OCT"/>
    <property type="match status" value="1"/>
</dbReference>
<dbReference type="Proteomes" id="UP000523795">
    <property type="component" value="Unassembled WGS sequence"/>
</dbReference>
<protein>
    <submittedName>
        <fullName evidence="4">Obg family GTPase CgtA</fullName>
    </submittedName>
</protein>
<dbReference type="EMBL" id="JAAZSR010000032">
    <property type="protein sequence ID" value="NKX49696.1"/>
    <property type="molecule type" value="Genomic_DNA"/>
</dbReference>
<evidence type="ECO:0000313" key="5">
    <source>
        <dbReference type="Proteomes" id="UP000523795"/>
    </source>
</evidence>
<evidence type="ECO:0000259" key="3">
    <source>
        <dbReference type="PROSITE" id="PS51881"/>
    </source>
</evidence>
<dbReference type="Pfam" id="PF09269">
    <property type="entry name" value="DUF1967"/>
    <property type="match status" value="1"/>
</dbReference>
<feature type="non-terminal residue" evidence="4">
    <location>
        <position position="1"/>
    </location>
</feature>
<dbReference type="Gene3D" id="3.30.300.350">
    <property type="entry name" value="GTP-binding protein OBG, C-terminal domain"/>
    <property type="match status" value="1"/>
</dbReference>
<comment type="caution">
    <text evidence="4">The sequence shown here is derived from an EMBL/GenBank/DDBJ whole genome shotgun (WGS) entry which is preliminary data.</text>
</comment>
<dbReference type="SUPFAM" id="SSF102741">
    <property type="entry name" value="Obg GTP-binding protein C-terminal domain"/>
    <property type="match status" value="1"/>
</dbReference>
<evidence type="ECO:0000256" key="2">
    <source>
        <dbReference type="SAM" id="MobiDB-lite"/>
    </source>
</evidence>
<reference evidence="4 5" key="1">
    <citation type="submission" date="2020-04" db="EMBL/GenBank/DDBJ databases">
        <authorList>
            <person name="Liu S."/>
        </authorList>
    </citation>
    <scope>NUCLEOTIDE SEQUENCE [LARGE SCALE GENOMIC DNA]</scope>
    <source>
        <strain evidence="4 5">CGMCC 1.15091</strain>
    </source>
</reference>
<feature type="region of interest" description="Disordered" evidence="2">
    <location>
        <begin position="73"/>
        <end position="120"/>
    </location>
</feature>
<sequence>NNDEAVGYLADRLAKLGVEDGLFKAGAKPGDTVVIGGDVGVVFDWGPTMMGGAELLASPRGTGLRLEEFIRPTRAQKREEHQDRKDARAAARAELEAERKAGIWTETEGYKEQSGDDDDH</sequence>